<evidence type="ECO:0000259" key="11">
    <source>
        <dbReference type="PROSITE" id="PS50110"/>
    </source>
</evidence>
<comment type="subcellular location">
    <subcellularLocation>
        <location evidence="1 9">Cytoplasm</location>
    </subcellularLocation>
</comment>
<keyword evidence="6 9" id="KW-0238">DNA-binding</keyword>
<dbReference type="Pfam" id="PF09339">
    <property type="entry name" value="HTH_IclR"/>
    <property type="match status" value="1"/>
</dbReference>
<dbReference type="InterPro" id="IPR005471">
    <property type="entry name" value="Tscrpt_reg_IclR_N"/>
</dbReference>
<dbReference type="InterPro" id="IPR036388">
    <property type="entry name" value="WH-like_DNA-bd_sf"/>
</dbReference>
<accession>A0A6M5UNZ8</accession>
<dbReference type="OrthoDB" id="7187989at2"/>
<dbReference type="PANTHER" id="PTHR45526:SF1">
    <property type="entry name" value="TRANSCRIPTIONAL REGULATORY PROTEIN DCUR-RELATED"/>
    <property type="match status" value="1"/>
</dbReference>
<keyword evidence="2 9" id="KW-0963">Cytoplasm</keyword>
<dbReference type="Gene3D" id="3.40.50.2300">
    <property type="match status" value="1"/>
</dbReference>
<proteinExistence type="predicted"/>
<dbReference type="InterPro" id="IPR051271">
    <property type="entry name" value="2C-system_Tx_regulators"/>
</dbReference>
<sequence>MRTLVVEDDPTIARLHRGFVESHPRFVVVGEARTAAEALRAFALLDPDVVLLDIYLPDATGLHVLRQIRRRPSPPVDVIATTAARELESVRQAMAGGVQHYLVKPFTAAVLRGRLDEVVRLRDELRAAGDELDQDAVDRLVRRGAGTPTLPKGLSARSLRLVADALAAACAESADASAGEVAELTGMSRVSARRYLEHLVETGVADVAPRYGAAGRPENGYRPA</sequence>
<dbReference type="KEGG" id="cprt:FIC82_019120"/>
<name>A0A6M5UNZ8_9MICO</name>
<evidence type="ECO:0000256" key="5">
    <source>
        <dbReference type="ARBA" id="ARBA00023015"/>
    </source>
</evidence>
<protein>
    <recommendedName>
        <fullName evidence="9">Transcriptional regulatory protein</fullName>
    </recommendedName>
</protein>
<dbReference type="SUPFAM" id="SSF52172">
    <property type="entry name" value="CheY-like"/>
    <property type="match status" value="1"/>
</dbReference>
<evidence type="ECO:0000256" key="10">
    <source>
        <dbReference type="PROSITE-ProRule" id="PRU00169"/>
    </source>
</evidence>
<keyword evidence="13" id="KW-1185">Reference proteome</keyword>
<evidence type="ECO:0000313" key="12">
    <source>
        <dbReference type="EMBL" id="QJW38649.1"/>
    </source>
</evidence>
<evidence type="ECO:0000256" key="9">
    <source>
        <dbReference type="PIRNR" id="PIRNR006171"/>
    </source>
</evidence>
<dbReference type="Gene3D" id="1.10.10.10">
    <property type="entry name" value="Winged helix-like DNA-binding domain superfamily/Winged helix DNA-binding domain"/>
    <property type="match status" value="1"/>
</dbReference>
<dbReference type="SMART" id="SM00448">
    <property type="entry name" value="REC"/>
    <property type="match status" value="1"/>
</dbReference>
<dbReference type="EMBL" id="CP052757">
    <property type="protein sequence ID" value="QJW38649.1"/>
    <property type="molecule type" value="Genomic_DNA"/>
</dbReference>
<dbReference type="InterPro" id="IPR011006">
    <property type="entry name" value="CheY-like_superfamily"/>
</dbReference>
<dbReference type="InterPro" id="IPR024187">
    <property type="entry name" value="Sig_transdc_resp-reg_cit/mal"/>
</dbReference>
<keyword evidence="3 10" id="KW-0597">Phosphoprotein</keyword>
<dbReference type="Pfam" id="PF00072">
    <property type="entry name" value="Response_reg"/>
    <property type="match status" value="1"/>
</dbReference>
<evidence type="ECO:0000256" key="2">
    <source>
        <dbReference type="ARBA" id="ARBA00022490"/>
    </source>
</evidence>
<evidence type="ECO:0000256" key="1">
    <source>
        <dbReference type="ARBA" id="ARBA00004496"/>
    </source>
</evidence>
<dbReference type="InterPro" id="IPR001789">
    <property type="entry name" value="Sig_transdc_resp-reg_receiver"/>
</dbReference>
<dbReference type="GO" id="GO:0003677">
    <property type="term" value="F:DNA binding"/>
    <property type="evidence" value="ECO:0007669"/>
    <property type="project" value="UniProtKB-KW"/>
</dbReference>
<evidence type="ECO:0000256" key="8">
    <source>
        <dbReference type="ARBA" id="ARBA00023163"/>
    </source>
</evidence>
<evidence type="ECO:0000256" key="4">
    <source>
        <dbReference type="ARBA" id="ARBA00023012"/>
    </source>
</evidence>
<keyword evidence="8 9" id="KW-0804">Transcription</keyword>
<dbReference type="AlphaFoldDB" id="A0A6M5UNZ8"/>
<keyword evidence="4 9" id="KW-0902">Two-component regulatory system</keyword>
<dbReference type="Proteomes" id="UP000451354">
    <property type="component" value="Chromosome"/>
</dbReference>
<feature type="domain" description="Response regulatory" evidence="11">
    <location>
        <begin position="2"/>
        <end position="119"/>
    </location>
</feature>
<dbReference type="PANTHER" id="PTHR45526">
    <property type="entry name" value="TRANSCRIPTIONAL REGULATORY PROTEIN DPIA"/>
    <property type="match status" value="1"/>
</dbReference>
<dbReference type="GO" id="GO:0003700">
    <property type="term" value="F:DNA-binding transcription factor activity"/>
    <property type="evidence" value="ECO:0007669"/>
    <property type="project" value="InterPro"/>
</dbReference>
<dbReference type="GO" id="GO:0000156">
    <property type="term" value="F:phosphorelay response regulator activity"/>
    <property type="evidence" value="ECO:0007669"/>
    <property type="project" value="TreeGrafter"/>
</dbReference>
<reference evidence="13" key="1">
    <citation type="journal article" date="2022" name="Int. J. Syst. Evol. Microbiol.">
        <title>Cellulosimicrobium protaetiae sp. nov., isolated from the gut of the larva of Protaetia brevitarsis seulensis.</title>
        <authorList>
            <person name="Le Han H."/>
            <person name="Nguyen T.T.H."/>
            <person name="Li Z."/>
            <person name="Shin N.R."/>
            <person name="Kim S.G."/>
        </authorList>
    </citation>
    <scope>NUCLEOTIDE SEQUENCE [LARGE SCALE GENOMIC DNA]</scope>
    <source>
        <strain evidence="13">BI34</strain>
    </source>
</reference>
<organism evidence="12 13">
    <name type="scientific">Cellulosimicrobium protaetiae</name>
    <dbReference type="NCBI Taxonomy" id="2587808"/>
    <lineage>
        <taxon>Bacteria</taxon>
        <taxon>Bacillati</taxon>
        <taxon>Actinomycetota</taxon>
        <taxon>Actinomycetes</taxon>
        <taxon>Micrococcales</taxon>
        <taxon>Promicromonosporaceae</taxon>
        <taxon>Cellulosimicrobium</taxon>
    </lineage>
</organism>
<dbReference type="PIRSF" id="PIRSF006171">
    <property type="entry name" value="RR_citrat_malat"/>
    <property type="match status" value="1"/>
</dbReference>
<feature type="modified residue" description="4-aspartylphosphate" evidence="10">
    <location>
        <position position="53"/>
    </location>
</feature>
<evidence type="ECO:0000256" key="3">
    <source>
        <dbReference type="ARBA" id="ARBA00022553"/>
    </source>
</evidence>
<dbReference type="PROSITE" id="PS50110">
    <property type="entry name" value="RESPONSE_REGULATORY"/>
    <property type="match status" value="1"/>
</dbReference>
<evidence type="ECO:0000256" key="7">
    <source>
        <dbReference type="ARBA" id="ARBA00023159"/>
    </source>
</evidence>
<keyword evidence="5 9" id="KW-0805">Transcription regulation</keyword>
<keyword evidence="7 9" id="KW-0010">Activator</keyword>
<evidence type="ECO:0000313" key="13">
    <source>
        <dbReference type="Proteomes" id="UP000451354"/>
    </source>
</evidence>
<gene>
    <name evidence="12" type="ORF">FIC82_019120</name>
</gene>
<evidence type="ECO:0000256" key="6">
    <source>
        <dbReference type="ARBA" id="ARBA00023125"/>
    </source>
</evidence>
<dbReference type="GO" id="GO:0005737">
    <property type="term" value="C:cytoplasm"/>
    <property type="evidence" value="ECO:0007669"/>
    <property type="project" value="UniProtKB-SubCell"/>
</dbReference>